<accession>Q2SQH8</accession>
<dbReference type="HOGENOM" id="CLU_2368939_0_0_6"/>
<dbReference type="Proteomes" id="UP000000238">
    <property type="component" value="Chromosome"/>
</dbReference>
<gene>
    <name evidence="2" type="ordered locus">HCH_00178</name>
</gene>
<proteinExistence type="predicted"/>
<feature type="signal peptide" evidence="1">
    <location>
        <begin position="1"/>
        <end position="24"/>
    </location>
</feature>
<organism evidence="2 3">
    <name type="scientific">Hahella chejuensis (strain KCTC 2396)</name>
    <dbReference type="NCBI Taxonomy" id="349521"/>
    <lineage>
        <taxon>Bacteria</taxon>
        <taxon>Pseudomonadati</taxon>
        <taxon>Pseudomonadota</taxon>
        <taxon>Gammaproteobacteria</taxon>
        <taxon>Oceanospirillales</taxon>
        <taxon>Hahellaceae</taxon>
        <taxon>Hahella</taxon>
    </lineage>
</organism>
<reference evidence="2 3" key="1">
    <citation type="journal article" date="2005" name="Nucleic Acids Res.">
        <title>Genomic blueprint of Hahella chejuensis, a marine microbe producing an algicidal agent.</title>
        <authorList>
            <person name="Jeong H."/>
            <person name="Yim J.H."/>
            <person name="Lee C."/>
            <person name="Choi S.-H."/>
            <person name="Park Y.K."/>
            <person name="Yoon S.H."/>
            <person name="Hur C.-G."/>
            <person name="Kang H.-Y."/>
            <person name="Kim D."/>
            <person name="Lee H.H."/>
            <person name="Park K.H."/>
            <person name="Park S.-H."/>
            <person name="Park H.-S."/>
            <person name="Lee H.K."/>
            <person name="Oh T.K."/>
            <person name="Kim J.F."/>
        </authorList>
    </citation>
    <scope>NUCLEOTIDE SEQUENCE [LARGE SCALE GENOMIC DNA]</scope>
    <source>
        <strain evidence="2 3">KCTC 2396</strain>
    </source>
</reference>
<dbReference type="KEGG" id="hch:HCH_00178"/>
<dbReference type="OrthoDB" id="9999460at2"/>
<sequence>MCTKQSVGFVAGLALALASSLSVAGDLSIANQKAENIEHQDIEQLVADFYLEYGEPTAAGPGTMKDGKTMRYGRSMMDDDASARDLKWENFGSNN</sequence>
<feature type="chain" id="PRO_5004215311" evidence="1">
    <location>
        <begin position="25"/>
        <end position="95"/>
    </location>
</feature>
<evidence type="ECO:0000313" key="2">
    <source>
        <dbReference type="EMBL" id="ABC27096.1"/>
    </source>
</evidence>
<name>Q2SQH8_HAHCH</name>
<dbReference type="EMBL" id="CP000155">
    <property type="protein sequence ID" value="ABC27096.1"/>
    <property type="molecule type" value="Genomic_DNA"/>
</dbReference>
<dbReference type="AlphaFoldDB" id="Q2SQH8"/>
<keyword evidence="3" id="KW-1185">Reference proteome</keyword>
<dbReference type="RefSeq" id="WP_011394173.1">
    <property type="nucleotide sequence ID" value="NC_007645.1"/>
</dbReference>
<keyword evidence="1" id="KW-0732">Signal</keyword>
<evidence type="ECO:0000313" key="3">
    <source>
        <dbReference type="Proteomes" id="UP000000238"/>
    </source>
</evidence>
<protein>
    <submittedName>
        <fullName evidence="2">Uncharacterized protein</fullName>
    </submittedName>
</protein>
<evidence type="ECO:0000256" key="1">
    <source>
        <dbReference type="SAM" id="SignalP"/>
    </source>
</evidence>